<dbReference type="eggNOG" id="ENOG5030DHI">
    <property type="taxonomic scope" value="Bacteria"/>
</dbReference>
<dbReference type="Proteomes" id="UP000030832">
    <property type="component" value="Unassembled WGS sequence"/>
</dbReference>
<keyword evidence="4" id="KW-1185">Reference proteome</keyword>
<keyword evidence="1" id="KW-0175">Coiled coil</keyword>
<evidence type="ECO:0000256" key="2">
    <source>
        <dbReference type="SAM" id="Phobius"/>
    </source>
</evidence>
<accession>A0A0B0IGJ8</accession>
<keyword evidence="2" id="KW-1133">Transmembrane helix</keyword>
<dbReference type="RefSeq" id="WP_034628109.1">
    <property type="nucleotide sequence ID" value="NZ_JRJU01000009.1"/>
</dbReference>
<sequence>MDEMEQKQKELEMKIKEVEAKLETLQIAQEQQQKQSDISEIVDAMLSEKESALAQELENKIQQQQLQLIKWSAGTGISVIAVVISIFRIFFV</sequence>
<proteinExistence type="predicted"/>
<feature type="coiled-coil region" evidence="1">
    <location>
        <begin position="1"/>
        <end position="74"/>
    </location>
</feature>
<gene>
    <name evidence="3" type="ORF">LQ50_08940</name>
</gene>
<dbReference type="EMBL" id="JRJU01000009">
    <property type="protein sequence ID" value="KHF40390.1"/>
    <property type="molecule type" value="Genomic_DNA"/>
</dbReference>
<organism evidence="3 4">
    <name type="scientific">Halalkalibacter okhensis</name>
    <dbReference type="NCBI Taxonomy" id="333138"/>
    <lineage>
        <taxon>Bacteria</taxon>
        <taxon>Bacillati</taxon>
        <taxon>Bacillota</taxon>
        <taxon>Bacilli</taxon>
        <taxon>Bacillales</taxon>
        <taxon>Bacillaceae</taxon>
        <taxon>Halalkalibacter</taxon>
    </lineage>
</organism>
<keyword evidence="2" id="KW-0472">Membrane</keyword>
<evidence type="ECO:0000313" key="4">
    <source>
        <dbReference type="Proteomes" id="UP000030832"/>
    </source>
</evidence>
<feature type="transmembrane region" description="Helical" evidence="2">
    <location>
        <begin position="68"/>
        <end position="91"/>
    </location>
</feature>
<evidence type="ECO:0000313" key="3">
    <source>
        <dbReference type="EMBL" id="KHF40390.1"/>
    </source>
</evidence>
<protein>
    <submittedName>
        <fullName evidence="3">Uncharacterized protein</fullName>
    </submittedName>
</protein>
<reference evidence="3 4" key="1">
    <citation type="submission" date="2014-09" db="EMBL/GenBank/DDBJ databases">
        <title>Genome sequencing and annotation of Bacillus Okhensis strain Kh10-101T.</title>
        <authorList>
            <person name="Prakash J.S."/>
        </authorList>
    </citation>
    <scope>NUCLEOTIDE SEQUENCE [LARGE SCALE GENOMIC DNA]</scope>
    <source>
        <strain evidence="4">Kh10-101T</strain>
    </source>
</reference>
<name>A0A0B0IGJ8_9BACI</name>
<dbReference type="AlphaFoldDB" id="A0A0B0IGJ8"/>
<evidence type="ECO:0000256" key="1">
    <source>
        <dbReference type="SAM" id="Coils"/>
    </source>
</evidence>
<comment type="caution">
    <text evidence="3">The sequence shown here is derived from an EMBL/GenBank/DDBJ whole genome shotgun (WGS) entry which is preliminary data.</text>
</comment>
<keyword evidence="2" id="KW-0812">Transmembrane</keyword>